<feature type="region of interest" description="Disordered" evidence="1">
    <location>
        <begin position="39"/>
        <end position="138"/>
    </location>
</feature>
<keyword evidence="4" id="KW-1185">Reference proteome</keyword>
<evidence type="ECO:0000256" key="1">
    <source>
        <dbReference type="SAM" id="MobiDB-lite"/>
    </source>
</evidence>
<dbReference type="EMBL" id="JBEUWX010000002">
    <property type="protein sequence ID" value="MFA9950717.1"/>
    <property type="molecule type" value="Genomic_DNA"/>
</dbReference>
<feature type="compositionally biased region" description="Polar residues" evidence="1">
    <location>
        <begin position="85"/>
        <end position="94"/>
    </location>
</feature>
<evidence type="ECO:0000256" key="2">
    <source>
        <dbReference type="SAM" id="SignalP"/>
    </source>
</evidence>
<evidence type="ECO:0000313" key="3">
    <source>
        <dbReference type="EMBL" id="MFA9950717.1"/>
    </source>
</evidence>
<accession>A0ABV4UHW1</accession>
<sequence>MLIMRKQYWMALSVFLGTLLQASPLMAADEVLVPWAPTVIDSDEQAETERRARASALENLRTPEENSEEAWMKKFNPELEDAATEETSQTGSRYSSAAKASTKEAAGKSRKQKSTGAEKKSVQNARGSGSGIHGTGGR</sequence>
<feature type="signal peptide" evidence="2">
    <location>
        <begin position="1"/>
        <end position="27"/>
    </location>
</feature>
<protein>
    <submittedName>
        <fullName evidence="3">Uncharacterized protein</fullName>
    </submittedName>
</protein>
<organism evidence="3 4">
    <name type="scientific">Dentiradicibacter hellwigii</name>
    <dbReference type="NCBI Taxonomy" id="3149053"/>
    <lineage>
        <taxon>Bacteria</taxon>
        <taxon>Pseudomonadati</taxon>
        <taxon>Pseudomonadota</taxon>
        <taxon>Betaproteobacteria</taxon>
        <taxon>Rhodocyclales</taxon>
        <taxon>Rhodocyclaceae</taxon>
        <taxon>Dentiradicibacter</taxon>
    </lineage>
</organism>
<comment type="caution">
    <text evidence="3">The sequence shown here is derived from an EMBL/GenBank/DDBJ whole genome shotgun (WGS) entry which is preliminary data.</text>
</comment>
<gene>
    <name evidence="3" type="ORF">ABCS64_10375</name>
</gene>
<dbReference type="Proteomes" id="UP001574673">
    <property type="component" value="Unassembled WGS sequence"/>
</dbReference>
<proteinExistence type="predicted"/>
<evidence type="ECO:0000313" key="4">
    <source>
        <dbReference type="Proteomes" id="UP001574673"/>
    </source>
</evidence>
<feature type="compositionally biased region" description="Gly residues" evidence="1">
    <location>
        <begin position="128"/>
        <end position="138"/>
    </location>
</feature>
<name>A0ABV4UHW1_9RHOO</name>
<feature type="chain" id="PRO_5046122558" evidence="2">
    <location>
        <begin position="28"/>
        <end position="138"/>
    </location>
</feature>
<reference evidence="4" key="1">
    <citation type="submission" date="2024-06" db="EMBL/GenBank/DDBJ databases">
        <title>Radixoralia hellwigii gen. nov., sp nov., isolated from a root canal in the human oral cavity.</title>
        <authorList>
            <person name="Bartsch S."/>
            <person name="Wittmer A."/>
            <person name="Schulz A.-K."/>
            <person name="Neumann-Schaal M."/>
            <person name="Wolf J."/>
            <person name="Gronow S."/>
            <person name="Tennert C."/>
            <person name="Haecker G."/>
            <person name="Cieplik F."/>
            <person name="Al-Ahmad A."/>
        </authorList>
    </citation>
    <scope>NUCLEOTIDE SEQUENCE [LARGE SCALE GENOMIC DNA]</scope>
    <source>
        <strain evidence="4">Wk13</strain>
    </source>
</reference>
<keyword evidence="2" id="KW-0732">Signal</keyword>